<organism evidence="1 2">
    <name type="scientific">Hamadaea flava</name>
    <dbReference type="NCBI Taxonomy" id="1742688"/>
    <lineage>
        <taxon>Bacteria</taxon>
        <taxon>Bacillati</taxon>
        <taxon>Actinomycetota</taxon>
        <taxon>Actinomycetes</taxon>
        <taxon>Micromonosporales</taxon>
        <taxon>Micromonosporaceae</taxon>
        <taxon>Hamadaea</taxon>
    </lineage>
</organism>
<evidence type="ECO:0000313" key="2">
    <source>
        <dbReference type="Proteomes" id="UP001595816"/>
    </source>
</evidence>
<name>A0ABV8LM85_9ACTN</name>
<dbReference type="Proteomes" id="UP001595816">
    <property type="component" value="Unassembled WGS sequence"/>
</dbReference>
<protein>
    <submittedName>
        <fullName evidence="1">Uncharacterized protein</fullName>
    </submittedName>
</protein>
<dbReference type="EMBL" id="JBHSAY010000008">
    <property type="protein sequence ID" value="MFC4131914.1"/>
    <property type="molecule type" value="Genomic_DNA"/>
</dbReference>
<gene>
    <name evidence="1" type="ORF">ACFOZ4_14995</name>
</gene>
<keyword evidence="2" id="KW-1185">Reference proteome</keyword>
<evidence type="ECO:0000313" key="1">
    <source>
        <dbReference type="EMBL" id="MFC4131914.1"/>
    </source>
</evidence>
<dbReference type="RefSeq" id="WP_253763465.1">
    <property type="nucleotide sequence ID" value="NZ_JAMZDZ010000001.1"/>
</dbReference>
<sequence>MNLLRDSRFEPVDPGFATFRRQARRCILMTITIIKAERIEPTFIHQREDELA</sequence>
<proteinExistence type="predicted"/>
<reference evidence="2" key="1">
    <citation type="journal article" date="2019" name="Int. J. Syst. Evol. Microbiol.">
        <title>The Global Catalogue of Microorganisms (GCM) 10K type strain sequencing project: providing services to taxonomists for standard genome sequencing and annotation.</title>
        <authorList>
            <consortium name="The Broad Institute Genomics Platform"/>
            <consortium name="The Broad Institute Genome Sequencing Center for Infectious Disease"/>
            <person name="Wu L."/>
            <person name="Ma J."/>
        </authorList>
    </citation>
    <scope>NUCLEOTIDE SEQUENCE [LARGE SCALE GENOMIC DNA]</scope>
    <source>
        <strain evidence="2">CGMCC 4.7289</strain>
    </source>
</reference>
<accession>A0ABV8LM85</accession>
<comment type="caution">
    <text evidence="1">The sequence shown here is derived from an EMBL/GenBank/DDBJ whole genome shotgun (WGS) entry which is preliminary data.</text>
</comment>